<dbReference type="AlphaFoldDB" id="U5QNS4"/>
<dbReference type="KEGG" id="glj:GKIL_4401"/>
<name>U5QNS4_GLOK1</name>
<keyword evidence="3" id="KW-1185">Reference proteome</keyword>
<dbReference type="Proteomes" id="UP000017396">
    <property type="component" value="Chromosome"/>
</dbReference>
<dbReference type="RefSeq" id="WP_023176031.1">
    <property type="nucleotide sequence ID" value="NC_022600.1"/>
</dbReference>
<dbReference type="EMBL" id="CP003587">
    <property type="protein sequence ID" value="AGY60647.1"/>
    <property type="molecule type" value="Genomic_DNA"/>
</dbReference>
<protein>
    <submittedName>
        <fullName evidence="2">Uncharacterized protein</fullName>
    </submittedName>
</protein>
<evidence type="ECO:0000313" key="2">
    <source>
        <dbReference type="EMBL" id="AGY60647.1"/>
    </source>
</evidence>
<feature type="signal peptide" evidence="1">
    <location>
        <begin position="1"/>
        <end position="28"/>
    </location>
</feature>
<evidence type="ECO:0000256" key="1">
    <source>
        <dbReference type="SAM" id="SignalP"/>
    </source>
</evidence>
<reference evidence="2 3" key="1">
    <citation type="journal article" date="2013" name="PLoS ONE">
        <title>Cultivation and Complete Genome Sequencing of Gloeobacter kilaueensis sp. nov., from a Lava Cave in Kilauea Caldera, Hawai'i.</title>
        <authorList>
            <person name="Saw J.H."/>
            <person name="Schatz M."/>
            <person name="Brown M.V."/>
            <person name="Kunkel D.D."/>
            <person name="Foster J.S."/>
            <person name="Shick H."/>
            <person name="Christensen S."/>
            <person name="Hou S."/>
            <person name="Wan X."/>
            <person name="Donachie S.P."/>
        </authorList>
    </citation>
    <scope>NUCLEOTIDE SEQUENCE [LARGE SCALE GENOMIC DNA]</scope>
    <source>
        <strain evidence="3">JS</strain>
    </source>
</reference>
<evidence type="ECO:0000313" key="3">
    <source>
        <dbReference type="Proteomes" id="UP000017396"/>
    </source>
</evidence>
<gene>
    <name evidence="2" type="ORF">GKIL_4401</name>
</gene>
<dbReference type="SUPFAM" id="SSF48452">
    <property type="entry name" value="TPR-like"/>
    <property type="match status" value="1"/>
</dbReference>
<dbReference type="Gene3D" id="1.25.40.10">
    <property type="entry name" value="Tetratricopeptide repeat domain"/>
    <property type="match status" value="1"/>
</dbReference>
<dbReference type="STRING" id="1183438.GKIL_4401"/>
<proteinExistence type="predicted"/>
<dbReference type="InterPro" id="IPR011990">
    <property type="entry name" value="TPR-like_helical_dom_sf"/>
</dbReference>
<dbReference type="HOGENOM" id="CLU_1413380_0_0_3"/>
<sequence length="192" mass="20262">MARPRILTVCVLGCAPLAVALFSVRATAQQPAVAPATRESLVDLRVAPYLQRSDAPYAAGTSQSNAQLTGNSDSTAYARRAHARLVSGDYKGAVADATQALSLNPIPSENFYSRGRLDADQFEAVFVRGRALNALGDRLGAQNDLTLAENAKLLEGDKLAYQAILGLRYQSVAPGAWFGIPATEGTSPKSTP</sequence>
<accession>U5QNS4</accession>
<keyword evidence="1" id="KW-0732">Signal</keyword>
<dbReference type="OrthoDB" id="9779889at2"/>
<organism evidence="2 3">
    <name type="scientific">Gloeobacter kilaueensis (strain ATCC BAA-2537 / CCAP 1431/1 / ULC 316 / JS1)</name>
    <dbReference type="NCBI Taxonomy" id="1183438"/>
    <lineage>
        <taxon>Bacteria</taxon>
        <taxon>Bacillati</taxon>
        <taxon>Cyanobacteriota</taxon>
        <taxon>Cyanophyceae</taxon>
        <taxon>Gloeobacterales</taxon>
        <taxon>Gloeobacteraceae</taxon>
        <taxon>Gloeobacter</taxon>
    </lineage>
</organism>
<feature type="chain" id="PRO_5004664206" evidence="1">
    <location>
        <begin position="29"/>
        <end position="192"/>
    </location>
</feature>